<name>A0AC61N9G0_9FIRM</name>
<protein>
    <submittedName>
        <fullName evidence="1">Uncharacterized protein</fullName>
    </submittedName>
</protein>
<keyword evidence="2" id="KW-1185">Reference proteome</keyword>
<dbReference type="Proteomes" id="UP000682782">
    <property type="component" value="Chromosome"/>
</dbReference>
<proteinExistence type="predicted"/>
<reference evidence="1" key="1">
    <citation type="submission" date="2021-01" db="EMBL/GenBank/DDBJ databases">
        <title>Complete genome sequence of Clostridiales bacterium R-7.</title>
        <authorList>
            <person name="Mahoney-Kurpe S.C."/>
            <person name="Palevich N."/>
            <person name="Koike S."/>
            <person name="Moon C.D."/>
            <person name="Attwood G.T."/>
        </authorList>
    </citation>
    <scope>NUCLEOTIDE SEQUENCE</scope>
    <source>
        <strain evidence="1">R-7</strain>
    </source>
</reference>
<dbReference type="EMBL" id="CP068393">
    <property type="protein sequence ID" value="QUC68209.1"/>
    <property type="molecule type" value="Genomic_DNA"/>
</dbReference>
<evidence type="ECO:0000313" key="1">
    <source>
        <dbReference type="EMBL" id="QUC68209.1"/>
    </source>
</evidence>
<evidence type="ECO:0000313" key="2">
    <source>
        <dbReference type="Proteomes" id="UP000682782"/>
    </source>
</evidence>
<accession>A0AC61N9G0</accession>
<sequence>MKKEIANELHKFKLWYKLYENNRKSAHINKRILVIESDDWGSIRTPSQSTLKELFAIGDNPYKEPFIANDAIESEQDIIELCNTLSKFVDKNKRPLVFTANYSLCNADFSKITETKKYARETFIETYKTSFKGDNTYNTLKEKINRGFIWPQLHCLEHLSVQRWMKALNNHDKDTRIAFEHRMYGIGASHNEHNKYGYMDTFNYCSYEELLYLKNSIQEATKLFEKIFGFRSKSFVASCYVWDNNIEKALYENGVTQIQTGLFQFKPYIYDGGKYTKIRHYTGEKNEFGQIYTVRNCEFEPCFGGNIDNICEKCISQIEYAFSHNYPAIISSHRCNYIDRINPGNRTRSLKALEKIMEYIIKKYPDIVFMTSDELGEYLNYDNI</sequence>
<gene>
    <name evidence="1" type="ORF">JYE49_05810</name>
</gene>
<organism evidence="1 2">
    <name type="scientific">Aristaeella hokkaidonensis</name>
    <dbReference type="NCBI Taxonomy" id="3046382"/>
    <lineage>
        <taxon>Bacteria</taxon>
        <taxon>Bacillati</taxon>
        <taxon>Bacillota</taxon>
        <taxon>Clostridia</taxon>
        <taxon>Eubacteriales</taxon>
        <taxon>Aristaeellaceae</taxon>
        <taxon>Aristaeella</taxon>
    </lineage>
</organism>